<proteinExistence type="inferred from homology"/>
<dbReference type="RefSeq" id="WP_116761453.1">
    <property type="nucleotide sequence ID" value="NZ_QCZH01000004.1"/>
</dbReference>
<dbReference type="InterPro" id="IPR006016">
    <property type="entry name" value="UspA"/>
</dbReference>
<dbReference type="Proteomes" id="UP000245618">
    <property type="component" value="Unassembled WGS sequence"/>
</dbReference>
<name>A0A2U1JYZ6_9FLAO</name>
<dbReference type="PANTHER" id="PTHR46268">
    <property type="entry name" value="STRESS RESPONSE PROTEIN NHAX"/>
    <property type="match status" value="1"/>
</dbReference>
<dbReference type="SUPFAM" id="SSF52402">
    <property type="entry name" value="Adenine nucleotide alpha hydrolases-like"/>
    <property type="match status" value="2"/>
</dbReference>
<organism evidence="3 4">
    <name type="scientific">Flavobacterium laiguense</name>
    <dbReference type="NCBI Taxonomy" id="2169409"/>
    <lineage>
        <taxon>Bacteria</taxon>
        <taxon>Pseudomonadati</taxon>
        <taxon>Bacteroidota</taxon>
        <taxon>Flavobacteriia</taxon>
        <taxon>Flavobacteriales</taxon>
        <taxon>Flavobacteriaceae</taxon>
        <taxon>Flavobacterium</taxon>
    </lineage>
</organism>
<protein>
    <submittedName>
        <fullName evidence="3">Universal stress protein UspA</fullName>
    </submittedName>
</protein>
<dbReference type="CDD" id="cd00293">
    <property type="entry name" value="USP-like"/>
    <property type="match status" value="2"/>
</dbReference>
<comment type="caution">
    <text evidence="3">The sequence shown here is derived from an EMBL/GenBank/DDBJ whole genome shotgun (WGS) entry which is preliminary data.</text>
</comment>
<feature type="domain" description="UspA" evidence="2">
    <location>
        <begin position="1"/>
        <end position="141"/>
    </location>
</feature>
<dbReference type="AlphaFoldDB" id="A0A2U1JYZ6"/>
<evidence type="ECO:0000256" key="1">
    <source>
        <dbReference type="ARBA" id="ARBA00008791"/>
    </source>
</evidence>
<dbReference type="PRINTS" id="PR01438">
    <property type="entry name" value="UNVRSLSTRESS"/>
</dbReference>
<dbReference type="InterPro" id="IPR006015">
    <property type="entry name" value="Universal_stress_UspA"/>
</dbReference>
<dbReference type="OrthoDB" id="9788959at2"/>
<dbReference type="Pfam" id="PF00582">
    <property type="entry name" value="Usp"/>
    <property type="match status" value="2"/>
</dbReference>
<dbReference type="EMBL" id="QCZH01000004">
    <property type="protein sequence ID" value="PWA10174.1"/>
    <property type="molecule type" value="Genomic_DNA"/>
</dbReference>
<dbReference type="InterPro" id="IPR014729">
    <property type="entry name" value="Rossmann-like_a/b/a_fold"/>
</dbReference>
<evidence type="ECO:0000259" key="2">
    <source>
        <dbReference type="Pfam" id="PF00582"/>
    </source>
</evidence>
<reference evidence="3 4" key="1">
    <citation type="submission" date="2018-04" db="EMBL/GenBank/DDBJ databases">
        <title>Flavobacterium sp. nov., isolated from glacier ice.</title>
        <authorList>
            <person name="Liu Q."/>
            <person name="Xin Y.-H."/>
        </authorList>
    </citation>
    <scope>NUCLEOTIDE SEQUENCE [LARGE SCALE GENOMIC DNA]</scope>
    <source>
        <strain evidence="3 4">LB2P30</strain>
    </source>
</reference>
<feature type="domain" description="UspA" evidence="2">
    <location>
        <begin position="223"/>
        <end position="272"/>
    </location>
</feature>
<evidence type="ECO:0000313" key="3">
    <source>
        <dbReference type="EMBL" id="PWA10174.1"/>
    </source>
</evidence>
<sequence length="274" mass="30569">MKRILIPTDFSKYADQAIEAGAQIAKKNNAEIVLIHMLELPGQSNDAVTGETSIPAIMLFKQKADEILKSIKDRPYLKGIPITEVILLDNVYKGIATYANKNDIDLIVMGSHGSSGFEEIFIGTNTEKVVRLSNIPVLIIKQEVDQLDIKKIVFASDFSKEIKKPFLELLKFAKIFNAKLKLVMICTPNSFKSTTAAEKIMKEFVAEFDMPDYSMETYNDTNIEKGIINYANAKNADLIALCTHGRTALTHFFSGSISEDLVNHTSRPVVTFKI</sequence>
<evidence type="ECO:0000313" key="4">
    <source>
        <dbReference type="Proteomes" id="UP000245618"/>
    </source>
</evidence>
<keyword evidence="4" id="KW-1185">Reference proteome</keyword>
<comment type="similarity">
    <text evidence="1">Belongs to the universal stress protein A family.</text>
</comment>
<accession>A0A2U1JYZ6</accession>
<gene>
    <name evidence="3" type="ORF">DB891_05615</name>
</gene>
<dbReference type="PANTHER" id="PTHR46268:SF6">
    <property type="entry name" value="UNIVERSAL STRESS PROTEIN UP12"/>
    <property type="match status" value="1"/>
</dbReference>
<dbReference type="Gene3D" id="3.40.50.620">
    <property type="entry name" value="HUPs"/>
    <property type="match status" value="2"/>
</dbReference>